<reference evidence="1 2" key="1">
    <citation type="submission" date="2018-05" db="EMBL/GenBank/DDBJ databases">
        <title>Isolation and genomic analyses of lactose-positive bacteria from faecal samples of preterm neonates.</title>
        <authorList>
            <person name="Chen Y."/>
            <person name="Brook T.C."/>
            <person name="O'Neill I."/>
            <person name="Soe C.Z."/>
            <person name="Hall L.J."/>
            <person name="Hoyles L."/>
        </authorList>
    </citation>
    <scope>NUCLEOTIDE SEQUENCE [LARGE SCALE GENOMIC DNA]</scope>
    <source>
        <strain evidence="1 2">P080C CL</strain>
    </source>
</reference>
<evidence type="ECO:0000313" key="2">
    <source>
        <dbReference type="Proteomes" id="UP000306790"/>
    </source>
</evidence>
<keyword evidence="2" id="KW-1185">Reference proteome</keyword>
<dbReference type="RefSeq" id="WP_048221420.1">
    <property type="nucleotide sequence ID" value="NZ_QFVP01000010.1"/>
</dbReference>
<comment type="caution">
    <text evidence="1">The sequence shown here is derived from an EMBL/GenBank/DDBJ whole genome shotgun (WGS) entry which is preliminary data.</text>
</comment>
<dbReference type="SUPFAM" id="SSF52266">
    <property type="entry name" value="SGNH hydrolase"/>
    <property type="match status" value="1"/>
</dbReference>
<protein>
    <submittedName>
        <fullName evidence="1">Uncharacterized protein</fullName>
    </submittedName>
</protein>
<sequence>MNDHVNFLLCLRTLILKLYKNKTDLDVMILKEYVLTNSKYFTGTPETIRFIDELFYLCEDFKRENIKSFYIICYDLYVSILDNTIMDIYFLGEQESFVEFKKKISKKNANFIFHDIKTYSFDKNVIKKELSESKLSIFAYDYSGSTVFLKGGIGKPFSCHLHENAIKPRELSIWYDFLSHQYNRFIDQKFNTVIFGSSYAFHALTDINSIHSTSLSIPGLDITNAHDLYFKTNTINPINKTILCFGFYDLYKEISKGKSIVYTYAKESMNKFNDRHYNSIKKTEINDSNDTLMHKFNTESIDVFIESIYINQRNISECSCHSTESIAEKLSTMQRDINTEKFLNADKHYLDGLGIVAQHNKYKKHADSFKLNCERIMDIKNAAENNKNHVYMIIPPVSVAYIENLDEQIKNECKRFLSSIESKHFHIFDFSADKDFNYTEFTDGHHLNINGAIKFREKLYSAGVLSNREL</sequence>
<gene>
    <name evidence="1" type="ORF">DJ535_16405</name>
</gene>
<evidence type="ECO:0000313" key="1">
    <source>
        <dbReference type="EMBL" id="THE36469.1"/>
    </source>
</evidence>
<name>A0ABY2PS54_9ENTR</name>
<accession>A0ABY2PS54</accession>
<organism evidence="1 2">
    <name type="scientific">Citrobacter murliniae</name>
    <dbReference type="NCBI Taxonomy" id="67829"/>
    <lineage>
        <taxon>Bacteria</taxon>
        <taxon>Pseudomonadati</taxon>
        <taxon>Pseudomonadota</taxon>
        <taxon>Gammaproteobacteria</taxon>
        <taxon>Enterobacterales</taxon>
        <taxon>Enterobacteriaceae</taxon>
        <taxon>Citrobacter</taxon>
        <taxon>Citrobacter freundii complex</taxon>
    </lineage>
</organism>
<dbReference type="Proteomes" id="UP000306790">
    <property type="component" value="Unassembled WGS sequence"/>
</dbReference>
<dbReference type="EMBL" id="QFVP01000010">
    <property type="protein sequence ID" value="THE36469.1"/>
    <property type="molecule type" value="Genomic_DNA"/>
</dbReference>
<proteinExistence type="predicted"/>